<evidence type="ECO:0000313" key="3">
    <source>
        <dbReference type="EMBL" id="CAG4970410.1"/>
    </source>
</evidence>
<proteinExistence type="predicted"/>
<keyword evidence="1" id="KW-0175">Coiled coil</keyword>
<dbReference type="InterPro" id="IPR004244">
    <property type="entry name" value="Transposase_22"/>
</dbReference>
<evidence type="ECO:0000256" key="2">
    <source>
        <dbReference type="SAM" id="MobiDB-lite"/>
    </source>
</evidence>
<dbReference type="PANTHER" id="PTHR11505">
    <property type="entry name" value="L1 TRANSPOSABLE ELEMENT-RELATED"/>
    <property type="match status" value="1"/>
</dbReference>
<protein>
    <submittedName>
        <fullName evidence="3">(apollo) hypothetical protein</fullName>
    </submittedName>
</protein>
<organism evidence="3 4">
    <name type="scientific">Parnassius apollo</name>
    <name type="common">Apollo butterfly</name>
    <name type="synonym">Papilio apollo</name>
    <dbReference type="NCBI Taxonomy" id="110799"/>
    <lineage>
        <taxon>Eukaryota</taxon>
        <taxon>Metazoa</taxon>
        <taxon>Ecdysozoa</taxon>
        <taxon>Arthropoda</taxon>
        <taxon>Hexapoda</taxon>
        <taxon>Insecta</taxon>
        <taxon>Pterygota</taxon>
        <taxon>Neoptera</taxon>
        <taxon>Endopterygota</taxon>
        <taxon>Lepidoptera</taxon>
        <taxon>Glossata</taxon>
        <taxon>Ditrysia</taxon>
        <taxon>Papilionoidea</taxon>
        <taxon>Papilionidae</taxon>
        <taxon>Parnassiinae</taxon>
        <taxon>Parnassini</taxon>
        <taxon>Parnassius</taxon>
        <taxon>Parnassius</taxon>
    </lineage>
</organism>
<evidence type="ECO:0000313" key="4">
    <source>
        <dbReference type="Proteomes" id="UP000691718"/>
    </source>
</evidence>
<reference evidence="3" key="1">
    <citation type="submission" date="2021-04" db="EMBL/GenBank/DDBJ databases">
        <authorList>
            <person name="Tunstrom K."/>
        </authorList>
    </citation>
    <scope>NUCLEOTIDE SEQUENCE</scope>
</reference>
<feature type="region of interest" description="Disordered" evidence="2">
    <location>
        <begin position="1"/>
        <end position="29"/>
    </location>
</feature>
<sequence length="149" mass="17262">MEECETEQEFSAGELSVDESFIENESPPPHETKFTAFLKDFDDIKTTLKFISDKYDDLDKKINDVSKRVTKTEQQLKSIQASEARISELETKLAEFEQKSRYCNIEISNLPEKRSENLIQIPENIAKVIKQSIPAKDIVTIHRVPHYEI</sequence>
<evidence type="ECO:0000256" key="1">
    <source>
        <dbReference type="SAM" id="Coils"/>
    </source>
</evidence>
<dbReference type="AlphaFoldDB" id="A0A8S3WNF1"/>
<gene>
    <name evidence="3" type="ORF">PAPOLLO_LOCUS8287</name>
</gene>
<dbReference type="Proteomes" id="UP000691718">
    <property type="component" value="Unassembled WGS sequence"/>
</dbReference>
<keyword evidence="4" id="KW-1185">Reference proteome</keyword>
<feature type="coiled-coil region" evidence="1">
    <location>
        <begin position="48"/>
        <end position="99"/>
    </location>
</feature>
<accession>A0A8S3WNF1</accession>
<dbReference type="OrthoDB" id="3548731at2759"/>
<name>A0A8S3WNF1_PARAO</name>
<dbReference type="EMBL" id="CAJQZP010000585">
    <property type="protein sequence ID" value="CAG4970410.1"/>
    <property type="molecule type" value="Genomic_DNA"/>
</dbReference>
<comment type="caution">
    <text evidence="3">The sequence shown here is derived from an EMBL/GenBank/DDBJ whole genome shotgun (WGS) entry which is preliminary data.</text>
</comment>